<dbReference type="InterPro" id="IPR003313">
    <property type="entry name" value="AraC-bd"/>
</dbReference>
<dbReference type="InterPro" id="IPR020449">
    <property type="entry name" value="Tscrpt_reg_AraC-type_HTH"/>
</dbReference>
<proteinExistence type="predicted"/>
<dbReference type="EMBL" id="JBHUME010000002">
    <property type="protein sequence ID" value="MFD2611261.1"/>
    <property type="molecule type" value="Genomic_DNA"/>
</dbReference>
<dbReference type="SUPFAM" id="SSF51215">
    <property type="entry name" value="Regulatory protein AraC"/>
    <property type="match status" value="1"/>
</dbReference>
<dbReference type="InterPro" id="IPR009057">
    <property type="entry name" value="Homeodomain-like_sf"/>
</dbReference>
<evidence type="ECO:0000313" key="6">
    <source>
        <dbReference type="Proteomes" id="UP001597541"/>
    </source>
</evidence>
<keyword evidence="3" id="KW-0804">Transcription</keyword>
<protein>
    <submittedName>
        <fullName evidence="5">AraC family transcriptional regulator</fullName>
    </submittedName>
</protein>
<dbReference type="Gene3D" id="2.60.120.280">
    <property type="entry name" value="Regulatory protein AraC"/>
    <property type="match status" value="1"/>
</dbReference>
<evidence type="ECO:0000256" key="3">
    <source>
        <dbReference type="ARBA" id="ARBA00023163"/>
    </source>
</evidence>
<accession>A0ABW5P7I0</accession>
<name>A0ABW5P7I0_9BACL</name>
<dbReference type="PRINTS" id="PR00032">
    <property type="entry name" value="HTHARAC"/>
</dbReference>
<dbReference type="InterPro" id="IPR037923">
    <property type="entry name" value="HTH-like"/>
</dbReference>
<dbReference type="Gene3D" id="1.10.10.60">
    <property type="entry name" value="Homeodomain-like"/>
    <property type="match status" value="2"/>
</dbReference>
<reference evidence="6" key="1">
    <citation type="journal article" date="2019" name="Int. J. Syst. Evol. Microbiol.">
        <title>The Global Catalogue of Microorganisms (GCM) 10K type strain sequencing project: providing services to taxonomists for standard genome sequencing and annotation.</title>
        <authorList>
            <consortium name="The Broad Institute Genomics Platform"/>
            <consortium name="The Broad Institute Genome Sequencing Center for Infectious Disease"/>
            <person name="Wu L."/>
            <person name="Ma J."/>
        </authorList>
    </citation>
    <scope>NUCLEOTIDE SEQUENCE [LARGE SCALE GENOMIC DNA]</scope>
    <source>
        <strain evidence="6">KCTC 3950</strain>
    </source>
</reference>
<dbReference type="Pfam" id="PF12833">
    <property type="entry name" value="HTH_18"/>
    <property type="match status" value="1"/>
</dbReference>
<dbReference type="SUPFAM" id="SSF46689">
    <property type="entry name" value="Homeodomain-like"/>
    <property type="match status" value="2"/>
</dbReference>
<sequence>MLAEVLTCGYSYHPIPFSINLREGLKSYLFRLQSEGSAQALVDGAMVTLKPGDLLLFKPGDPYELSVKEHVNELGQTMVGSGDYYVFAQGAWLDEWWARKGKRQRVRINLDEKLLSLWRHIILEKRRFAAENGELLQLLLQALCLSMEQAIKDAAAPSGRPFTAVRMKAFIEENAVSSFKVQDVADHVGLSVSRAVHLFKECFGKTMIEYTMELRMLTAEERMKYSLLTLEQIAETSGFGSYTYFHRVFRQRYGMSPSEFRKRFAGEVL</sequence>
<comment type="caution">
    <text evidence="5">The sequence shown here is derived from an EMBL/GenBank/DDBJ whole genome shotgun (WGS) entry which is preliminary data.</text>
</comment>
<feature type="domain" description="HTH araC/xylS-type" evidence="4">
    <location>
        <begin position="165"/>
        <end position="263"/>
    </location>
</feature>
<keyword evidence="2" id="KW-0238">DNA-binding</keyword>
<dbReference type="PANTHER" id="PTHR43280">
    <property type="entry name" value="ARAC-FAMILY TRANSCRIPTIONAL REGULATOR"/>
    <property type="match status" value="1"/>
</dbReference>
<evidence type="ECO:0000256" key="2">
    <source>
        <dbReference type="ARBA" id="ARBA00023125"/>
    </source>
</evidence>
<keyword evidence="1" id="KW-0805">Transcription regulation</keyword>
<dbReference type="InterPro" id="IPR018062">
    <property type="entry name" value="HTH_AraC-typ_CS"/>
</dbReference>
<dbReference type="Proteomes" id="UP001597541">
    <property type="component" value="Unassembled WGS sequence"/>
</dbReference>
<keyword evidence="6" id="KW-1185">Reference proteome</keyword>
<dbReference type="PROSITE" id="PS01124">
    <property type="entry name" value="HTH_ARAC_FAMILY_2"/>
    <property type="match status" value="1"/>
</dbReference>
<evidence type="ECO:0000313" key="5">
    <source>
        <dbReference type="EMBL" id="MFD2611261.1"/>
    </source>
</evidence>
<gene>
    <name evidence="5" type="ORF">ACFSUF_02365</name>
</gene>
<dbReference type="Pfam" id="PF02311">
    <property type="entry name" value="AraC_binding"/>
    <property type="match status" value="1"/>
</dbReference>
<evidence type="ECO:0000256" key="1">
    <source>
        <dbReference type="ARBA" id="ARBA00023015"/>
    </source>
</evidence>
<evidence type="ECO:0000259" key="4">
    <source>
        <dbReference type="PROSITE" id="PS01124"/>
    </source>
</evidence>
<dbReference type="RefSeq" id="WP_377599717.1">
    <property type="nucleotide sequence ID" value="NZ_JBHUME010000002.1"/>
</dbReference>
<dbReference type="PROSITE" id="PS00041">
    <property type="entry name" value="HTH_ARAC_FAMILY_1"/>
    <property type="match status" value="1"/>
</dbReference>
<organism evidence="5 6">
    <name type="scientific">Paenibacillus gansuensis</name>
    <dbReference type="NCBI Taxonomy" id="306542"/>
    <lineage>
        <taxon>Bacteria</taxon>
        <taxon>Bacillati</taxon>
        <taxon>Bacillota</taxon>
        <taxon>Bacilli</taxon>
        <taxon>Bacillales</taxon>
        <taxon>Paenibacillaceae</taxon>
        <taxon>Paenibacillus</taxon>
    </lineage>
</organism>
<dbReference type="InterPro" id="IPR018060">
    <property type="entry name" value="HTH_AraC"/>
</dbReference>
<dbReference type="SMART" id="SM00342">
    <property type="entry name" value="HTH_ARAC"/>
    <property type="match status" value="1"/>
</dbReference>
<dbReference type="PANTHER" id="PTHR43280:SF2">
    <property type="entry name" value="HTH-TYPE TRANSCRIPTIONAL REGULATOR EXSA"/>
    <property type="match status" value="1"/>
</dbReference>